<dbReference type="SUPFAM" id="SSF48498">
    <property type="entry name" value="Tetracyclin repressor-like, C-terminal domain"/>
    <property type="match status" value="1"/>
</dbReference>
<dbReference type="STRING" id="1048205.AB852_22565"/>
<evidence type="ECO:0000256" key="2">
    <source>
        <dbReference type="ARBA" id="ARBA00023125"/>
    </source>
</evidence>
<dbReference type="Proteomes" id="UP000186455">
    <property type="component" value="Unassembled WGS sequence"/>
</dbReference>
<dbReference type="InterPro" id="IPR009057">
    <property type="entry name" value="Homeodomain-like_sf"/>
</dbReference>
<gene>
    <name evidence="6" type="ORF">AB852_22565</name>
</gene>
<dbReference type="Pfam" id="PF00440">
    <property type="entry name" value="TetR_N"/>
    <property type="match status" value="1"/>
</dbReference>
<protein>
    <submittedName>
        <fullName evidence="6">TetR family transcriptional regulator</fullName>
    </submittedName>
</protein>
<feature type="domain" description="HTH tetR-type" evidence="5">
    <location>
        <begin position="10"/>
        <end position="70"/>
    </location>
</feature>
<keyword evidence="3" id="KW-0804">Transcription</keyword>
<keyword evidence="7" id="KW-1185">Reference proteome</keyword>
<evidence type="ECO:0000256" key="4">
    <source>
        <dbReference type="PROSITE-ProRule" id="PRU00335"/>
    </source>
</evidence>
<dbReference type="PANTHER" id="PTHR47506">
    <property type="entry name" value="TRANSCRIPTIONAL REGULATORY PROTEIN"/>
    <property type="match status" value="1"/>
</dbReference>
<reference evidence="6 7" key="1">
    <citation type="submission" date="2015-06" db="EMBL/GenBank/DDBJ databases">
        <title>Cloning and characterization of the uncialamcin biosynthetic gene cluster.</title>
        <authorList>
            <person name="Yan X."/>
            <person name="Huang T."/>
            <person name="Ge H."/>
            <person name="Shen B."/>
        </authorList>
    </citation>
    <scope>NUCLEOTIDE SEQUENCE [LARGE SCALE GENOMIC DNA]</scope>
    <source>
        <strain evidence="6 7">DCA2648</strain>
    </source>
</reference>
<dbReference type="GeneID" id="96796221"/>
<dbReference type="AlphaFoldDB" id="A0A1Q4V3Y8"/>
<dbReference type="SUPFAM" id="SSF46689">
    <property type="entry name" value="Homeodomain-like"/>
    <property type="match status" value="1"/>
</dbReference>
<name>A0A1Q4V3Y8_9ACTN</name>
<evidence type="ECO:0000256" key="3">
    <source>
        <dbReference type="ARBA" id="ARBA00023163"/>
    </source>
</evidence>
<sequence length="204" mass="21647">MPPARGRPRAFDRDIALARAMETFWEYGYEATSMTDLTAAMGISSPSLYAAFGSKERLFREAVELYERTAGEPVSRALVEEPTAYDAVAAMLRTNARDYTGPGHPTGCMIVLSALNCSESGAGARDHLAGIRRDGADALRARLDQGVREGELAPGTDTGSAAAFYTAVLQGMSVQARDGAGRAELERIADRALAAWDAVTAPTG</sequence>
<dbReference type="Pfam" id="PF16925">
    <property type="entry name" value="TetR_C_13"/>
    <property type="match status" value="1"/>
</dbReference>
<accession>A0A1Q4V3Y8</accession>
<dbReference type="InterPro" id="IPR001647">
    <property type="entry name" value="HTH_TetR"/>
</dbReference>
<evidence type="ECO:0000256" key="1">
    <source>
        <dbReference type="ARBA" id="ARBA00023015"/>
    </source>
</evidence>
<dbReference type="InterPro" id="IPR036271">
    <property type="entry name" value="Tet_transcr_reg_TetR-rel_C_sf"/>
</dbReference>
<dbReference type="Gene3D" id="1.10.357.10">
    <property type="entry name" value="Tetracycline Repressor, domain 2"/>
    <property type="match status" value="1"/>
</dbReference>
<comment type="caution">
    <text evidence="6">The sequence shown here is derived from an EMBL/GenBank/DDBJ whole genome shotgun (WGS) entry which is preliminary data.</text>
</comment>
<dbReference type="PROSITE" id="PS01081">
    <property type="entry name" value="HTH_TETR_1"/>
    <property type="match status" value="1"/>
</dbReference>
<dbReference type="PROSITE" id="PS50977">
    <property type="entry name" value="HTH_TETR_2"/>
    <property type="match status" value="1"/>
</dbReference>
<dbReference type="EMBL" id="LFBV01000006">
    <property type="protein sequence ID" value="OKH92459.1"/>
    <property type="molecule type" value="Genomic_DNA"/>
</dbReference>
<keyword evidence="1" id="KW-0805">Transcription regulation</keyword>
<feature type="DNA-binding region" description="H-T-H motif" evidence="4">
    <location>
        <begin position="33"/>
        <end position="52"/>
    </location>
</feature>
<evidence type="ECO:0000259" key="5">
    <source>
        <dbReference type="PROSITE" id="PS50977"/>
    </source>
</evidence>
<keyword evidence="2 4" id="KW-0238">DNA-binding</keyword>
<dbReference type="InterPro" id="IPR011075">
    <property type="entry name" value="TetR_C"/>
</dbReference>
<dbReference type="PANTHER" id="PTHR47506:SF1">
    <property type="entry name" value="HTH-TYPE TRANSCRIPTIONAL REGULATOR YJDC"/>
    <property type="match status" value="1"/>
</dbReference>
<proteinExistence type="predicted"/>
<dbReference type="Gene3D" id="1.10.10.60">
    <property type="entry name" value="Homeodomain-like"/>
    <property type="match status" value="1"/>
</dbReference>
<organism evidence="6 7">
    <name type="scientific">Streptomyces uncialis</name>
    <dbReference type="NCBI Taxonomy" id="1048205"/>
    <lineage>
        <taxon>Bacteria</taxon>
        <taxon>Bacillati</taxon>
        <taxon>Actinomycetota</taxon>
        <taxon>Actinomycetes</taxon>
        <taxon>Kitasatosporales</taxon>
        <taxon>Streptomycetaceae</taxon>
        <taxon>Streptomyces</taxon>
    </lineage>
</organism>
<dbReference type="GO" id="GO:0003677">
    <property type="term" value="F:DNA binding"/>
    <property type="evidence" value="ECO:0007669"/>
    <property type="project" value="UniProtKB-UniRule"/>
</dbReference>
<evidence type="ECO:0000313" key="6">
    <source>
        <dbReference type="EMBL" id="OKH92459.1"/>
    </source>
</evidence>
<evidence type="ECO:0000313" key="7">
    <source>
        <dbReference type="Proteomes" id="UP000186455"/>
    </source>
</evidence>
<dbReference type="RefSeq" id="WP_073791889.1">
    <property type="nucleotide sequence ID" value="NZ_CP109290.1"/>
</dbReference>
<dbReference type="InterPro" id="IPR023772">
    <property type="entry name" value="DNA-bd_HTH_TetR-type_CS"/>
</dbReference>